<sequence>MEREHPELCDWGDMDFDMVRAIAFQVPRGTVVQFHNNGEPLCYPDLGRALKLFEERTIRCFNTNGKLLFKKADEIIGNLETLTISVIQDDPEGDEQREIVSEFLRIKGDRPPNMVYRLLGTVDDEPWRGLPGIVVKRILHSPDGSRNYEKKTTIPEVGFCTELITHLAIDRRGDISLCVRFDPKGELKIGHIGQISIAQAWAAPKRRKYLEYHIAGRRKELPGCRECEYWGIPRWE</sequence>
<dbReference type="CDD" id="cd21109">
    <property type="entry name" value="SPASM"/>
    <property type="match status" value="1"/>
</dbReference>
<dbReference type="InterPro" id="IPR058240">
    <property type="entry name" value="rSAM_sf"/>
</dbReference>
<dbReference type="Pfam" id="PF13186">
    <property type="entry name" value="SPASM"/>
    <property type="match status" value="1"/>
</dbReference>
<dbReference type="SUPFAM" id="SSF102114">
    <property type="entry name" value="Radical SAM enzymes"/>
    <property type="match status" value="1"/>
</dbReference>
<dbReference type="InterPro" id="IPR013785">
    <property type="entry name" value="Aldolase_TIM"/>
</dbReference>
<dbReference type="AlphaFoldDB" id="A0A6M3LAS0"/>
<evidence type="ECO:0000313" key="2">
    <source>
        <dbReference type="EMBL" id="QJA81364.1"/>
    </source>
</evidence>
<dbReference type="EMBL" id="MT142456">
    <property type="protein sequence ID" value="QJA81364.1"/>
    <property type="molecule type" value="Genomic_DNA"/>
</dbReference>
<accession>A0A6M3LAS0</accession>
<protein>
    <submittedName>
        <fullName evidence="3">Putative iron-sulfur cluster-binding domain contining protein</fullName>
    </submittedName>
</protein>
<dbReference type="EMBL" id="MT142914">
    <property type="protein sequence ID" value="QJA90464.1"/>
    <property type="molecule type" value="Genomic_DNA"/>
</dbReference>
<reference evidence="3" key="1">
    <citation type="submission" date="2020-03" db="EMBL/GenBank/DDBJ databases">
        <title>The deep terrestrial virosphere.</title>
        <authorList>
            <person name="Holmfeldt K."/>
            <person name="Nilsson E."/>
            <person name="Simone D."/>
            <person name="Lopez-Fernandez M."/>
            <person name="Wu X."/>
            <person name="de Brujin I."/>
            <person name="Lundin D."/>
            <person name="Andersson A."/>
            <person name="Bertilsson S."/>
            <person name="Dopson M."/>
        </authorList>
    </citation>
    <scope>NUCLEOTIDE SEQUENCE</scope>
    <source>
        <strain evidence="2">MM415A00551</strain>
        <strain evidence="3">MM415B02373</strain>
    </source>
</reference>
<evidence type="ECO:0000313" key="3">
    <source>
        <dbReference type="EMBL" id="QJA90464.1"/>
    </source>
</evidence>
<evidence type="ECO:0000259" key="1">
    <source>
        <dbReference type="Pfam" id="PF13186"/>
    </source>
</evidence>
<gene>
    <name evidence="2" type="ORF">MM415A00551_0025</name>
    <name evidence="3" type="ORF">MM415B02373_0005</name>
</gene>
<dbReference type="Gene3D" id="3.20.20.70">
    <property type="entry name" value="Aldolase class I"/>
    <property type="match status" value="1"/>
</dbReference>
<feature type="domain" description="4Fe4S-binding SPASM" evidence="1">
    <location>
        <begin position="160"/>
        <end position="228"/>
    </location>
</feature>
<name>A0A6M3LAS0_9ZZZZ</name>
<proteinExistence type="predicted"/>
<dbReference type="InterPro" id="IPR023885">
    <property type="entry name" value="4Fe4S-binding_SPASM_dom"/>
</dbReference>
<organism evidence="3">
    <name type="scientific">viral metagenome</name>
    <dbReference type="NCBI Taxonomy" id="1070528"/>
    <lineage>
        <taxon>unclassified sequences</taxon>
        <taxon>metagenomes</taxon>
        <taxon>organismal metagenomes</taxon>
    </lineage>
</organism>